<dbReference type="Pfam" id="PF13354">
    <property type="entry name" value="Beta-lactamase2"/>
    <property type="match status" value="1"/>
</dbReference>
<comment type="caution">
    <text evidence="5">The sequence shown here is derived from an EMBL/GenBank/DDBJ whole genome shotgun (WGS) entry which is preliminary data.</text>
</comment>
<dbReference type="GO" id="GO:0046677">
    <property type="term" value="P:response to antibiotic"/>
    <property type="evidence" value="ECO:0007669"/>
    <property type="project" value="InterPro"/>
</dbReference>
<dbReference type="Proteomes" id="UP000321562">
    <property type="component" value="Unassembled WGS sequence"/>
</dbReference>
<proteinExistence type="inferred from homology"/>
<protein>
    <recommendedName>
        <fullName evidence="3">beta-lactamase</fullName>
        <ecNumber evidence="3">3.5.2.6</ecNumber>
    </recommendedName>
</protein>
<evidence type="ECO:0000259" key="4">
    <source>
        <dbReference type="Pfam" id="PF13354"/>
    </source>
</evidence>
<dbReference type="AlphaFoldDB" id="A0A5C6RQ94"/>
<dbReference type="InterPro" id="IPR012338">
    <property type="entry name" value="Beta-lactam/transpept-like"/>
</dbReference>
<dbReference type="GO" id="GO:0030655">
    <property type="term" value="P:beta-lactam antibiotic catabolic process"/>
    <property type="evidence" value="ECO:0007669"/>
    <property type="project" value="InterPro"/>
</dbReference>
<dbReference type="PANTHER" id="PTHR35333">
    <property type="entry name" value="BETA-LACTAMASE"/>
    <property type="match status" value="1"/>
</dbReference>
<dbReference type="InterPro" id="IPR000871">
    <property type="entry name" value="Beta-lactam_class-A"/>
</dbReference>
<dbReference type="InterPro" id="IPR045155">
    <property type="entry name" value="Beta-lactam_cat"/>
</dbReference>
<dbReference type="GO" id="GO:0008800">
    <property type="term" value="F:beta-lactamase activity"/>
    <property type="evidence" value="ECO:0007669"/>
    <property type="project" value="UniProtKB-EC"/>
</dbReference>
<keyword evidence="6" id="KW-1185">Reference proteome</keyword>
<comment type="similarity">
    <text evidence="2">Belongs to the class-A beta-lactamase family.</text>
</comment>
<dbReference type="EC" id="3.5.2.6" evidence="3"/>
<dbReference type="Gene3D" id="3.40.710.10">
    <property type="entry name" value="DD-peptidase/beta-lactamase superfamily"/>
    <property type="match status" value="1"/>
</dbReference>
<evidence type="ECO:0000313" key="5">
    <source>
        <dbReference type="EMBL" id="TXB64085.1"/>
    </source>
</evidence>
<gene>
    <name evidence="5" type="ORF">FQV27_18105</name>
</gene>
<evidence type="ECO:0000256" key="2">
    <source>
        <dbReference type="ARBA" id="ARBA00009009"/>
    </source>
</evidence>
<keyword evidence="5" id="KW-0378">Hydrolase</keyword>
<reference evidence="5 6" key="1">
    <citation type="submission" date="2019-08" db="EMBL/GenBank/DDBJ databases">
        <authorList>
            <person name="Ye J."/>
        </authorList>
    </citation>
    <scope>NUCLEOTIDE SEQUENCE [LARGE SCALE GENOMIC DNA]</scope>
    <source>
        <strain evidence="5 6">TK008</strain>
    </source>
</reference>
<dbReference type="OrthoDB" id="7510992at2"/>
<sequence>MPQPAIKPNRIDATALDRAGTAGLQHLLDAAEDAVSPDQVGICACLYQTSLFSSDPGSFDRQIVWEHRGAEQIYPASVCKMFYLAALSASAAEGKIELEDEDHRAVKAMIATSSNDATTYLLGRLTGAFDGPPLPPDAMRDWMRQRHFVMDWLQRLQLTAFDGIHLSHSTYDDSPYGRAKQARQEQVGNRLSARACAAMIHEILRGALPGRDWMASHLSRDWQRNAYPRDEGNQVEGFLTEAIPPGFKVWSKAGHTSWTRHDVAYVEAPDGRAATVAVMTEGNAAAENAHTLPAFARAFIHEAFAKPNATKTN</sequence>
<dbReference type="SUPFAM" id="SSF56601">
    <property type="entry name" value="beta-lactamase/transpeptidase-like"/>
    <property type="match status" value="1"/>
</dbReference>
<accession>A0A5C6RQ94</accession>
<feature type="domain" description="Beta-lactamase class A catalytic" evidence="4">
    <location>
        <begin position="163"/>
        <end position="280"/>
    </location>
</feature>
<dbReference type="PANTHER" id="PTHR35333:SF3">
    <property type="entry name" value="BETA-LACTAMASE-TYPE TRANSPEPTIDASE FOLD CONTAINING PROTEIN"/>
    <property type="match status" value="1"/>
</dbReference>
<organism evidence="5 6">
    <name type="scientific">Paracoccus aurantiacus</name>
    <dbReference type="NCBI Taxonomy" id="2599412"/>
    <lineage>
        <taxon>Bacteria</taxon>
        <taxon>Pseudomonadati</taxon>
        <taxon>Pseudomonadota</taxon>
        <taxon>Alphaproteobacteria</taxon>
        <taxon>Rhodobacterales</taxon>
        <taxon>Paracoccaceae</taxon>
        <taxon>Paracoccus</taxon>
    </lineage>
</organism>
<dbReference type="RefSeq" id="WP_147101291.1">
    <property type="nucleotide sequence ID" value="NZ_JBHUFH010000004.1"/>
</dbReference>
<evidence type="ECO:0000256" key="1">
    <source>
        <dbReference type="ARBA" id="ARBA00001526"/>
    </source>
</evidence>
<evidence type="ECO:0000256" key="3">
    <source>
        <dbReference type="ARBA" id="ARBA00012865"/>
    </source>
</evidence>
<dbReference type="EMBL" id="VOPL01000014">
    <property type="protein sequence ID" value="TXB64085.1"/>
    <property type="molecule type" value="Genomic_DNA"/>
</dbReference>
<comment type="catalytic activity">
    <reaction evidence="1">
        <text>a beta-lactam + H2O = a substituted beta-amino acid</text>
        <dbReference type="Rhea" id="RHEA:20401"/>
        <dbReference type="ChEBI" id="CHEBI:15377"/>
        <dbReference type="ChEBI" id="CHEBI:35627"/>
        <dbReference type="ChEBI" id="CHEBI:140347"/>
        <dbReference type="EC" id="3.5.2.6"/>
    </reaction>
</comment>
<name>A0A5C6RQ94_9RHOB</name>
<evidence type="ECO:0000313" key="6">
    <source>
        <dbReference type="Proteomes" id="UP000321562"/>
    </source>
</evidence>